<organism evidence="1 2">
    <name type="scientific">Trichomalopsis sarcophagae</name>
    <dbReference type="NCBI Taxonomy" id="543379"/>
    <lineage>
        <taxon>Eukaryota</taxon>
        <taxon>Metazoa</taxon>
        <taxon>Ecdysozoa</taxon>
        <taxon>Arthropoda</taxon>
        <taxon>Hexapoda</taxon>
        <taxon>Insecta</taxon>
        <taxon>Pterygota</taxon>
        <taxon>Neoptera</taxon>
        <taxon>Endopterygota</taxon>
        <taxon>Hymenoptera</taxon>
        <taxon>Apocrita</taxon>
        <taxon>Proctotrupomorpha</taxon>
        <taxon>Chalcidoidea</taxon>
        <taxon>Pteromalidae</taxon>
        <taxon>Pteromalinae</taxon>
        <taxon>Trichomalopsis</taxon>
    </lineage>
</organism>
<name>A0A232FHV6_9HYME</name>
<sequence length="221" mass="25645">MKLREQLYSIKYNPSKERASAFWNRSGGIVRMYNGLLDVKSLTDDEFYNATSKALPDIKNLNFLNMHQQNKPLSYEKLHSVHFGCPSRKRKGMEIKIIIIEVVVEIEGVEAVIIIVVVQNVQMKVRTIRMLKEVESTIKEEGEIKIEIIREKTNRTAMINKTKINSKTKETGKLVERGNKTDKERENEFEREKEKEIVNSNLGNCSDFDVTVRDRNIVLID</sequence>
<evidence type="ECO:0000313" key="1">
    <source>
        <dbReference type="EMBL" id="OXU30153.1"/>
    </source>
</evidence>
<protein>
    <submittedName>
        <fullName evidence="1">Uncharacterized protein</fullName>
    </submittedName>
</protein>
<reference evidence="1 2" key="1">
    <citation type="journal article" date="2017" name="Curr. Biol.">
        <title>The Evolution of Venom by Co-option of Single-Copy Genes.</title>
        <authorList>
            <person name="Martinson E.O."/>
            <person name="Mrinalini"/>
            <person name="Kelkar Y.D."/>
            <person name="Chang C.H."/>
            <person name="Werren J.H."/>
        </authorList>
    </citation>
    <scope>NUCLEOTIDE SEQUENCE [LARGE SCALE GENOMIC DNA]</scope>
    <source>
        <strain evidence="1 2">Alberta</strain>
        <tissue evidence="1">Whole body</tissue>
    </source>
</reference>
<accession>A0A232FHV6</accession>
<dbReference type="AlphaFoldDB" id="A0A232FHV6"/>
<evidence type="ECO:0000313" key="2">
    <source>
        <dbReference type="Proteomes" id="UP000215335"/>
    </source>
</evidence>
<keyword evidence="2" id="KW-1185">Reference proteome</keyword>
<dbReference type="Proteomes" id="UP000215335">
    <property type="component" value="Unassembled WGS sequence"/>
</dbReference>
<comment type="caution">
    <text evidence="1">The sequence shown here is derived from an EMBL/GenBank/DDBJ whole genome shotgun (WGS) entry which is preliminary data.</text>
</comment>
<proteinExistence type="predicted"/>
<gene>
    <name evidence="1" type="ORF">TSAR_011231</name>
</gene>
<dbReference type="EMBL" id="NNAY01000189">
    <property type="protein sequence ID" value="OXU30153.1"/>
    <property type="molecule type" value="Genomic_DNA"/>
</dbReference>